<dbReference type="Gene3D" id="2.40.260.10">
    <property type="entry name" value="Sortase"/>
    <property type="match status" value="1"/>
</dbReference>
<feature type="active site" description="Acyl-thioester intermediate" evidence="2">
    <location>
        <position position="187"/>
    </location>
</feature>
<dbReference type="Pfam" id="PF04203">
    <property type="entry name" value="Sortase"/>
    <property type="match status" value="1"/>
</dbReference>
<dbReference type="InterPro" id="IPR023365">
    <property type="entry name" value="Sortase_dom-sf"/>
</dbReference>
<reference evidence="4 5" key="1">
    <citation type="submission" date="2018-08" db="EMBL/GenBank/DDBJ databases">
        <title>A genome reference for cultivated species of the human gut microbiota.</title>
        <authorList>
            <person name="Zou Y."/>
            <person name="Xue W."/>
            <person name="Luo G."/>
        </authorList>
    </citation>
    <scope>NUCLEOTIDE SEQUENCE [LARGE SCALE GENOMIC DNA]</scope>
    <source>
        <strain evidence="4 5">AF28-15</strain>
    </source>
</reference>
<name>A0A412AYN6_9FIRM</name>
<evidence type="ECO:0000256" key="3">
    <source>
        <dbReference type="SAM" id="Phobius"/>
    </source>
</evidence>
<sequence>MKRKWIAGILIVAGLAIMSVPLYWRIAGNYRNQQMVKEIEQIIEQETENEEEEDHGQTALEAAISEEDAAALSKEEVIGLIEIEALDIKYAVLEGAGSYELSCGIGHISDTAGIGEVGNCVLAGHNGSRHGTYFTNLKTLKEGDVIKLTDKKGNQYFYVAESMKVVGPYDNSVKDQGDAVELTLLTCENSGTMRLVVSCTLFEVKQSQNEKEAAE</sequence>
<dbReference type="EMBL" id="QRTF01000075">
    <property type="protein sequence ID" value="RGQ42108.1"/>
    <property type="molecule type" value="Genomic_DNA"/>
</dbReference>
<dbReference type="NCBIfam" id="TIGR01076">
    <property type="entry name" value="sortase_fam"/>
    <property type="match status" value="1"/>
</dbReference>
<dbReference type="GO" id="GO:0016787">
    <property type="term" value="F:hydrolase activity"/>
    <property type="evidence" value="ECO:0007669"/>
    <property type="project" value="UniProtKB-KW"/>
</dbReference>
<dbReference type="CDD" id="cd06166">
    <property type="entry name" value="Sortase_D_2"/>
    <property type="match status" value="1"/>
</dbReference>
<dbReference type="InterPro" id="IPR005754">
    <property type="entry name" value="Sortase"/>
</dbReference>
<keyword evidence="1" id="KW-0378">Hydrolase</keyword>
<organism evidence="4 5">
    <name type="scientific">Roseburia inulinivorans</name>
    <dbReference type="NCBI Taxonomy" id="360807"/>
    <lineage>
        <taxon>Bacteria</taxon>
        <taxon>Bacillati</taxon>
        <taxon>Bacillota</taxon>
        <taxon>Clostridia</taxon>
        <taxon>Lachnospirales</taxon>
        <taxon>Lachnospiraceae</taxon>
        <taxon>Roseburia</taxon>
    </lineage>
</organism>
<evidence type="ECO:0000313" key="4">
    <source>
        <dbReference type="EMBL" id="RGQ42108.1"/>
    </source>
</evidence>
<dbReference type="SUPFAM" id="SSF63817">
    <property type="entry name" value="Sortase"/>
    <property type="match status" value="1"/>
</dbReference>
<keyword evidence="3" id="KW-0472">Membrane</keyword>
<accession>A0A412AYN6</accession>
<protein>
    <submittedName>
        <fullName evidence="4">Class D sortase</fullName>
    </submittedName>
</protein>
<keyword evidence="3" id="KW-0812">Transmembrane</keyword>
<feature type="active site" description="Proton donor/acceptor" evidence="2">
    <location>
        <position position="125"/>
    </location>
</feature>
<proteinExistence type="predicted"/>
<keyword evidence="3" id="KW-1133">Transmembrane helix</keyword>
<dbReference type="RefSeq" id="WP_118112202.1">
    <property type="nucleotide sequence ID" value="NZ_QRTF01000075.1"/>
</dbReference>
<evidence type="ECO:0000256" key="1">
    <source>
        <dbReference type="ARBA" id="ARBA00022801"/>
    </source>
</evidence>
<dbReference type="AlphaFoldDB" id="A0A412AYN6"/>
<gene>
    <name evidence="4" type="ORF">DWY96_17485</name>
</gene>
<comment type="caution">
    <text evidence="4">The sequence shown here is derived from an EMBL/GenBank/DDBJ whole genome shotgun (WGS) entry which is preliminary data.</text>
</comment>
<evidence type="ECO:0000256" key="2">
    <source>
        <dbReference type="PIRSR" id="PIRSR605754-1"/>
    </source>
</evidence>
<evidence type="ECO:0000313" key="5">
    <source>
        <dbReference type="Proteomes" id="UP000283738"/>
    </source>
</evidence>
<feature type="transmembrane region" description="Helical" evidence="3">
    <location>
        <begin position="6"/>
        <end position="24"/>
    </location>
</feature>
<dbReference type="Proteomes" id="UP000283738">
    <property type="component" value="Unassembled WGS sequence"/>
</dbReference>
<dbReference type="InterPro" id="IPR042000">
    <property type="entry name" value="Sortase_D_2"/>
</dbReference>